<proteinExistence type="inferred from homology"/>
<keyword evidence="2 4" id="KW-0808">Transferase</keyword>
<dbReference type="PANTHER" id="PTHR31642:SF16">
    <property type="entry name" value="OS08G0543400 PROTEIN"/>
    <property type="match status" value="1"/>
</dbReference>
<evidence type="ECO:0000256" key="1">
    <source>
        <dbReference type="ARBA" id="ARBA00009861"/>
    </source>
</evidence>
<evidence type="ECO:0000256" key="3">
    <source>
        <dbReference type="ARBA" id="ARBA00023315"/>
    </source>
</evidence>
<name>A0A3L6D935_MAIZE</name>
<comment type="similarity">
    <text evidence="1">Belongs to the plant acyltransferase family.</text>
</comment>
<accession>A0A3L6D935</accession>
<dbReference type="SUPFAM" id="SSF52777">
    <property type="entry name" value="CoA-dependent acyltransferases"/>
    <property type="match status" value="1"/>
</dbReference>
<gene>
    <name evidence="4" type="ORF">Zm00014a_025533</name>
</gene>
<dbReference type="InterPro" id="IPR023213">
    <property type="entry name" value="CAT-like_dom_sf"/>
</dbReference>
<reference evidence="4 5" key="1">
    <citation type="journal article" date="2018" name="Nat. Genet.">
        <title>Extensive intraspecific gene order and gene structural variations between Mo17 and other maize genomes.</title>
        <authorList>
            <person name="Sun S."/>
            <person name="Zhou Y."/>
            <person name="Chen J."/>
            <person name="Shi J."/>
            <person name="Zhao H."/>
            <person name="Zhao H."/>
            <person name="Song W."/>
            <person name="Zhang M."/>
            <person name="Cui Y."/>
            <person name="Dong X."/>
            <person name="Liu H."/>
            <person name="Ma X."/>
            <person name="Jiao Y."/>
            <person name="Wang B."/>
            <person name="Wei X."/>
            <person name="Stein J.C."/>
            <person name="Glaubitz J.C."/>
            <person name="Lu F."/>
            <person name="Yu G."/>
            <person name="Liang C."/>
            <person name="Fengler K."/>
            <person name="Li B."/>
            <person name="Rafalski A."/>
            <person name="Schnable P.S."/>
            <person name="Ware D.H."/>
            <person name="Buckler E.S."/>
            <person name="Lai J."/>
        </authorList>
    </citation>
    <scope>NUCLEOTIDE SEQUENCE [LARGE SCALE GENOMIC DNA]</scope>
    <source>
        <strain evidence="5">cv. Missouri 17</strain>
        <tissue evidence="4">Seedling</tissue>
    </source>
</reference>
<comment type="caution">
    <text evidence="4">The sequence shown here is derived from an EMBL/GenBank/DDBJ whole genome shotgun (WGS) entry which is preliminary data.</text>
</comment>
<organism evidence="4 5">
    <name type="scientific">Zea mays</name>
    <name type="common">Maize</name>
    <dbReference type="NCBI Taxonomy" id="4577"/>
    <lineage>
        <taxon>Eukaryota</taxon>
        <taxon>Viridiplantae</taxon>
        <taxon>Streptophyta</taxon>
        <taxon>Embryophyta</taxon>
        <taxon>Tracheophyta</taxon>
        <taxon>Spermatophyta</taxon>
        <taxon>Magnoliopsida</taxon>
        <taxon>Liliopsida</taxon>
        <taxon>Poales</taxon>
        <taxon>Poaceae</taxon>
        <taxon>PACMAD clade</taxon>
        <taxon>Panicoideae</taxon>
        <taxon>Andropogonodae</taxon>
        <taxon>Andropogoneae</taxon>
        <taxon>Tripsacinae</taxon>
        <taxon>Zea</taxon>
    </lineage>
</organism>
<protein>
    <submittedName>
        <fullName evidence="4">Putrescine hydroxycinnamoyltransferase 1</fullName>
    </submittedName>
</protein>
<dbReference type="PANTHER" id="PTHR31642">
    <property type="entry name" value="TRICHOTHECENE 3-O-ACETYLTRANSFERASE"/>
    <property type="match status" value="1"/>
</dbReference>
<dbReference type="Pfam" id="PF02458">
    <property type="entry name" value="Transferase"/>
    <property type="match status" value="1"/>
</dbReference>
<dbReference type="Gene3D" id="3.30.559.10">
    <property type="entry name" value="Chloramphenicol acetyltransferase-like domain"/>
    <property type="match status" value="2"/>
</dbReference>
<dbReference type="AlphaFoldDB" id="A0A3L6D935"/>
<dbReference type="Proteomes" id="UP000251960">
    <property type="component" value="Unassembled WGS sequence"/>
</dbReference>
<keyword evidence="3" id="KW-0012">Acyltransferase</keyword>
<evidence type="ECO:0000313" key="4">
    <source>
        <dbReference type="EMBL" id="PWZ04567.1"/>
    </source>
</evidence>
<evidence type="ECO:0000256" key="2">
    <source>
        <dbReference type="ARBA" id="ARBA00022679"/>
    </source>
</evidence>
<evidence type="ECO:0000313" key="5">
    <source>
        <dbReference type="Proteomes" id="UP000251960"/>
    </source>
</evidence>
<sequence>MTCLDICSGVIYKSSLNSLSLSVAGAVESLNSVRDRVEIRMANVMDSEVVQVVESSFVVPSEPTPSEGLWLSPLDLILANRGHTPTVYLYSSSSNAVAAADGFFDVARLKEAMAKTLVAFYPLAGRLGVNNDGRAEITCTGEGALFVVAHADLTVGDIEDDFRPSPELRRLFVPRIEPASVVLAIQVTFLKSGGVVLGTALHHAAIDASSAFHFFQTWSALCKHGDRATVELPCHDRTLLRARSPPTVHPDALSRFHPKLTFSDPSGPLAFQVFAISKDQVASLKRLCGGTSTFCAIGALVWQCALVARRLPPDSEARLTFPANVRRRVRPPLPSRYFGNALVRLGATGAVRDVVSEALASVAGRIKDAIDRVDDELVRSAVDYYEMTEMDSRPVKGTLAETDLQIISWLGMPMYDADFRWGKPAVMSRAESVRGGFVYLMSDGPTDGGGGVRVLMCMEAANMKELERLLYAKL</sequence>
<dbReference type="ExpressionAtlas" id="A0A3L6D935">
    <property type="expression patterns" value="baseline and differential"/>
</dbReference>
<dbReference type="InterPro" id="IPR050317">
    <property type="entry name" value="Plant_Fungal_Acyltransferase"/>
</dbReference>
<dbReference type="GO" id="GO:0016747">
    <property type="term" value="F:acyltransferase activity, transferring groups other than amino-acyl groups"/>
    <property type="evidence" value="ECO:0007669"/>
    <property type="project" value="UniProtKB-ARBA"/>
</dbReference>
<dbReference type="EMBL" id="NCVQ01000136">
    <property type="protein sequence ID" value="PWZ04567.1"/>
    <property type="molecule type" value="Genomic_DNA"/>
</dbReference>